<feature type="region of interest" description="Disordered" evidence="1">
    <location>
        <begin position="1082"/>
        <end position="1105"/>
    </location>
</feature>
<organism evidence="2 3">
    <name type="scientific">Cronartium quercuum f. sp. fusiforme G11</name>
    <dbReference type="NCBI Taxonomy" id="708437"/>
    <lineage>
        <taxon>Eukaryota</taxon>
        <taxon>Fungi</taxon>
        <taxon>Dikarya</taxon>
        <taxon>Basidiomycota</taxon>
        <taxon>Pucciniomycotina</taxon>
        <taxon>Pucciniomycetes</taxon>
        <taxon>Pucciniales</taxon>
        <taxon>Coleosporiaceae</taxon>
        <taxon>Cronartium</taxon>
    </lineage>
</organism>
<feature type="compositionally biased region" description="Basic residues" evidence="1">
    <location>
        <begin position="763"/>
        <end position="774"/>
    </location>
</feature>
<reference evidence="2" key="1">
    <citation type="submission" date="2013-11" db="EMBL/GenBank/DDBJ databases">
        <title>Genome sequence of the fusiform rust pathogen reveals effectors for host alternation and coevolution with pine.</title>
        <authorList>
            <consortium name="DOE Joint Genome Institute"/>
            <person name="Smith K."/>
            <person name="Pendleton A."/>
            <person name="Kubisiak T."/>
            <person name="Anderson C."/>
            <person name="Salamov A."/>
            <person name="Aerts A."/>
            <person name="Riley R."/>
            <person name="Clum A."/>
            <person name="Lindquist E."/>
            <person name="Ence D."/>
            <person name="Campbell M."/>
            <person name="Kronenberg Z."/>
            <person name="Feau N."/>
            <person name="Dhillon B."/>
            <person name="Hamelin R."/>
            <person name="Burleigh J."/>
            <person name="Smith J."/>
            <person name="Yandell M."/>
            <person name="Nelson C."/>
            <person name="Grigoriev I."/>
            <person name="Davis J."/>
        </authorList>
    </citation>
    <scope>NUCLEOTIDE SEQUENCE</scope>
    <source>
        <strain evidence="2">G11</strain>
    </source>
</reference>
<proteinExistence type="predicted"/>
<dbReference type="Proteomes" id="UP000886653">
    <property type="component" value="Unassembled WGS sequence"/>
</dbReference>
<feature type="region of interest" description="Disordered" evidence="1">
    <location>
        <begin position="235"/>
        <end position="254"/>
    </location>
</feature>
<feature type="compositionally biased region" description="Basic and acidic residues" evidence="1">
    <location>
        <begin position="898"/>
        <end position="920"/>
    </location>
</feature>
<name>A0A9P6NAD5_9BASI</name>
<dbReference type="EMBL" id="MU167365">
    <property type="protein sequence ID" value="KAG0141957.1"/>
    <property type="molecule type" value="Genomic_DNA"/>
</dbReference>
<feature type="region of interest" description="Disordered" evidence="1">
    <location>
        <begin position="891"/>
        <end position="978"/>
    </location>
</feature>
<feature type="compositionally biased region" description="Acidic residues" evidence="1">
    <location>
        <begin position="836"/>
        <end position="847"/>
    </location>
</feature>
<gene>
    <name evidence="2" type="ORF">CROQUDRAFT_135866</name>
</gene>
<comment type="caution">
    <text evidence="2">The sequence shown here is derived from an EMBL/GenBank/DDBJ whole genome shotgun (WGS) entry which is preliminary data.</text>
</comment>
<dbReference type="OrthoDB" id="2506601at2759"/>
<sequence length="1240" mass="135728">MSSTGSDAASDIDPLFHTIGISRSSSADRRSLLDSPDDLFRSVTVFPLPPRRLRPGDVVATPQVESPKLLPIKPVALYGVAIGGGSISRATTGDSGRAQVKTENYQALTSRRRRPSTANKSSPDALHNFEYQSASLRARNPTRFLARSGHSPISLNFTFAQAPNSGSLISSSTPGTSPELEAAKLGIPRRPPRSDSLISFPSDVGFPVIPPEFHLAAHGGPLNDELLPYLCTDASTTEHPQATPSASRSNSTDVLQNINPVVSTTVTATPISADRPDGEDLQQSDQTAPSASYESIEDSKSLRMRTCTNRHSPDHVRSRYDHHVSEHGMLLPPDPQHEARLKALSQALQIDDIVAEKIETLGSLKDMATQETFYRHSQELHRSSGFAQHTHSIPASAQRIRFAPPPRRSFIKVEVPHVPTHRRAATEGSNVVATNSDLSNVLPLPQAVTEDPHKGSKTTMIKKSGWKSLFSSQTKKQRTSRPPISLPLADSFLVTASGRLPTPMEHDFKMPTRPFTAPDVPSLSPTLASLPISVPRRASTDDLTGRSSTAEKLDPNENVKSAARLRPRSRSFSDLTTCPSQVQSLGQVQNPEHVPSHYVTSATDHPSSPRKIPLMSLVPDSPHNIHTRSTTPPCFRFNAPKTSSPTSNHLDGVLNQPVVAQSRSQTYARTEPKANLSTASVSRKQQVRFRRSLELIPDPSYFEASRSRGQQPLKPTANRPGTAYRDLSGCAPMAPLPLSRLSPPSSSFNSPANLSSNRIGTQRPHKTVPTKKKAGLGMKLLIRPRRGPSIDACDHPSPSTPPGSHSPARPVETASDNRETQAEHTQKDDGERMEPEPEPEPDDDDALDMLSRTLAPKLNLTFVDLDHHIGSRFSVHTLFKEVQKALPEVSPLELSQHQSDDDLYARCSDPSKRHYAEHSNRVAQPNGGLHPVHPGNPCGSFPRQPQRRPQTAPDRQLAPLPTPHQRHQVTPDTEMRGQKTSLEYVNAQGRELMFQMVIPSGSEEPSRSGLLERQLTDSSRAIASQYQHSWSGPDEHELRQISDRLVALHSSLEASQQKGIRGPIVSKRKKLERIESWLSSVPPSATQFPGVEGSETRPTDWPVDEPISDYDELERWNDECPESPIDRYAQPIRLARSGSKTKATLLVRNRSTRTPVENISGTTEHAQDLTQTAEGRVGVKVNLAPSIGPQDQLSSTKAVYQRGLVRARTPSETSSGATPSQDMAFPMVNQMVAIVEGPNF</sequence>
<feature type="compositionally biased region" description="Low complexity" evidence="1">
    <location>
        <begin position="942"/>
        <end position="956"/>
    </location>
</feature>
<protein>
    <submittedName>
        <fullName evidence="2">Uncharacterized protein</fullName>
    </submittedName>
</protein>
<evidence type="ECO:0000256" key="1">
    <source>
        <dbReference type="SAM" id="MobiDB-lite"/>
    </source>
</evidence>
<feature type="compositionally biased region" description="Polar residues" evidence="1">
    <location>
        <begin position="283"/>
        <end position="293"/>
    </location>
</feature>
<feature type="region of interest" description="Disordered" evidence="1">
    <location>
        <begin position="700"/>
        <end position="847"/>
    </location>
</feature>
<feature type="compositionally biased region" description="Basic and acidic residues" evidence="1">
    <location>
        <begin position="815"/>
        <end position="835"/>
    </location>
</feature>
<evidence type="ECO:0000313" key="2">
    <source>
        <dbReference type="EMBL" id="KAG0141957.1"/>
    </source>
</evidence>
<feature type="region of interest" description="Disordered" evidence="1">
    <location>
        <begin position="269"/>
        <end position="304"/>
    </location>
</feature>
<dbReference type="AlphaFoldDB" id="A0A9P6NAD5"/>
<feature type="region of interest" description="Disordered" evidence="1">
    <location>
        <begin position="107"/>
        <end position="126"/>
    </location>
</feature>
<keyword evidence="3" id="KW-1185">Reference proteome</keyword>
<feature type="region of interest" description="Disordered" evidence="1">
    <location>
        <begin position="534"/>
        <end position="558"/>
    </location>
</feature>
<accession>A0A9P6NAD5</accession>
<evidence type="ECO:0000313" key="3">
    <source>
        <dbReference type="Proteomes" id="UP000886653"/>
    </source>
</evidence>
<feature type="compositionally biased region" description="Low complexity" evidence="1">
    <location>
        <begin position="731"/>
        <end position="757"/>
    </location>
</feature>
<feature type="compositionally biased region" description="Basic and acidic residues" evidence="1">
    <location>
        <begin position="538"/>
        <end position="557"/>
    </location>
</feature>